<dbReference type="AlphaFoldDB" id="A0A227J101"/>
<reference evidence="2 3" key="1">
    <citation type="journal article" date="2017" name="Appl. Environ. Microbiol.">
        <title>Parallel evolution of two clades of a major Atlantic endemic Vibrio parahaemolyticus pathogen lineage by independent acquisition of related pathogenicity islands.</title>
        <authorList>
            <person name="Xu F."/>
            <person name="Gonzalez-Escalona N."/>
            <person name="Drees K.P."/>
            <person name="Sebra R.P."/>
            <person name="Cooper V.S."/>
            <person name="Jones S.H."/>
            <person name="Whistler C.A."/>
        </authorList>
    </citation>
    <scope>NUCLEOTIDE SEQUENCE [LARGE SCALE GENOMIC DNA]</scope>
    <source>
        <strain evidence="2 3">MAVP-3</strain>
    </source>
</reference>
<dbReference type="CDD" id="cd00093">
    <property type="entry name" value="HTH_XRE"/>
    <property type="match status" value="1"/>
</dbReference>
<dbReference type="Pfam" id="PF01381">
    <property type="entry name" value="HTH_3"/>
    <property type="match status" value="1"/>
</dbReference>
<comment type="caution">
    <text evidence="2">The sequence shown here is derived from an EMBL/GenBank/DDBJ whole genome shotgun (WGS) entry which is preliminary data.</text>
</comment>
<gene>
    <name evidence="2" type="ORF">CA163_35160</name>
</gene>
<dbReference type="EMBL" id="NIXT01004615">
    <property type="protein sequence ID" value="OXE28197.1"/>
    <property type="molecule type" value="Genomic_DNA"/>
</dbReference>
<dbReference type="PROSITE" id="PS50943">
    <property type="entry name" value="HTH_CROC1"/>
    <property type="match status" value="1"/>
</dbReference>
<dbReference type="SUPFAM" id="SSF47413">
    <property type="entry name" value="lambda repressor-like DNA-binding domains"/>
    <property type="match status" value="1"/>
</dbReference>
<evidence type="ECO:0000313" key="3">
    <source>
        <dbReference type="Proteomes" id="UP000214596"/>
    </source>
</evidence>
<organism evidence="2 3">
    <name type="scientific">Vibrio parahaemolyticus</name>
    <dbReference type="NCBI Taxonomy" id="670"/>
    <lineage>
        <taxon>Bacteria</taxon>
        <taxon>Pseudomonadati</taxon>
        <taxon>Pseudomonadota</taxon>
        <taxon>Gammaproteobacteria</taxon>
        <taxon>Vibrionales</taxon>
        <taxon>Vibrionaceae</taxon>
        <taxon>Vibrio</taxon>
    </lineage>
</organism>
<dbReference type="Proteomes" id="UP000214596">
    <property type="component" value="Unassembled WGS sequence"/>
</dbReference>
<protein>
    <submittedName>
        <fullName evidence="2">XRE family transcriptional regulator</fullName>
    </submittedName>
</protein>
<dbReference type="Gene3D" id="1.10.260.40">
    <property type="entry name" value="lambda repressor-like DNA-binding domains"/>
    <property type="match status" value="1"/>
</dbReference>
<dbReference type="InterPro" id="IPR001387">
    <property type="entry name" value="Cro/C1-type_HTH"/>
</dbReference>
<dbReference type="InterPro" id="IPR010982">
    <property type="entry name" value="Lambda_DNA-bd_dom_sf"/>
</dbReference>
<feature type="non-terminal residue" evidence="2">
    <location>
        <position position="41"/>
    </location>
</feature>
<feature type="domain" description="HTH cro/C1-type" evidence="1">
    <location>
        <begin position="10"/>
        <end position="41"/>
    </location>
</feature>
<dbReference type="GO" id="GO:0003677">
    <property type="term" value="F:DNA binding"/>
    <property type="evidence" value="ECO:0007669"/>
    <property type="project" value="InterPro"/>
</dbReference>
<proteinExistence type="predicted"/>
<sequence>MDNHEIGKNIVQLRKKHGLSQRELAERAGITHSAISSIENG</sequence>
<name>A0A227J101_VIBPH</name>
<evidence type="ECO:0000259" key="1">
    <source>
        <dbReference type="PROSITE" id="PS50943"/>
    </source>
</evidence>
<evidence type="ECO:0000313" key="2">
    <source>
        <dbReference type="EMBL" id="OXE28197.1"/>
    </source>
</evidence>
<accession>A0A227J101</accession>